<feature type="domain" description="RES" evidence="2">
    <location>
        <begin position="24"/>
        <end position="128"/>
    </location>
</feature>
<comment type="caution">
    <text evidence="3">The sequence shown here is derived from an EMBL/GenBank/DDBJ whole genome shotgun (WGS) entry which is preliminary data.</text>
</comment>
<evidence type="ECO:0000259" key="2">
    <source>
        <dbReference type="Pfam" id="PF08808"/>
    </source>
</evidence>
<dbReference type="InterPro" id="IPR014914">
    <property type="entry name" value="RES_dom"/>
</dbReference>
<sequence>MADARAHTCSSTGLRLVPSRGEVIHRLAKESYGAMNPPERVEGTNRAAWGRFDVPGRPVIYGATPMAACYAEALAYFRVAEDIATTKLGDMFDDLEGAAADRPLADVVSQEWAAKNHMPPNGVPAGWRNERLIYALRLPASGWFVDVCHADTIAQLDAQFRDVLEGKGIARLTQAHLLGDDRDSTTMFSEWFWRLTLDDGSRPHGVRFPSKHGANYFCFAIYLRRLADGAEVSTEPTSADDGKEIGPPARNSPLRQVTQNFKMTCH</sequence>
<name>A0ABW0BJI9_9ACTN</name>
<organism evidence="3 4">
    <name type="scientific">Nocardioides taihuensis</name>
    <dbReference type="NCBI Taxonomy" id="1835606"/>
    <lineage>
        <taxon>Bacteria</taxon>
        <taxon>Bacillati</taxon>
        <taxon>Actinomycetota</taxon>
        <taxon>Actinomycetes</taxon>
        <taxon>Propionibacteriales</taxon>
        <taxon>Nocardioidaceae</taxon>
        <taxon>Nocardioides</taxon>
    </lineage>
</organism>
<feature type="region of interest" description="Disordered" evidence="1">
    <location>
        <begin position="233"/>
        <end position="253"/>
    </location>
</feature>
<evidence type="ECO:0000256" key="1">
    <source>
        <dbReference type="SAM" id="MobiDB-lite"/>
    </source>
</evidence>
<dbReference type="Proteomes" id="UP001596087">
    <property type="component" value="Unassembled WGS sequence"/>
</dbReference>
<protein>
    <submittedName>
        <fullName evidence="3">RES domain-containing protein</fullName>
    </submittedName>
</protein>
<evidence type="ECO:0000313" key="4">
    <source>
        <dbReference type="Proteomes" id="UP001596087"/>
    </source>
</evidence>
<reference evidence="4" key="1">
    <citation type="journal article" date="2019" name="Int. J. Syst. Evol. Microbiol.">
        <title>The Global Catalogue of Microorganisms (GCM) 10K type strain sequencing project: providing services to taxonomists for standard genome sequencing and annotation.</title>
        <authorList>
            <consortium name="The Broad Institute Genomics Platform"/>
            <consortium name="The Broad Institute Genome Sequencing Center for Infectious Disease"/>
            <person name="Wu L."/>
            <person name="Ma J."/>
        </authorList>
    </citation>
    <scope>NUCLEOTIDE SEQUENCE [LARGE SCALE GENOMIC DNA]</scope>
    <source>
        <strain evidence="4">DFY41</strain>
    </source>
</reference>
<dbReference type="EMBL" id="JBHSKD010000012">
    <property type="protein sequence ID" value="MFC5177499.1"/>
    <property type="molecule type" value="Genomic_DNA"/>
</dbReference>
<proteinExistence type="predicted"/>
<evidence type="ECO:0000313" key="3">
    <source>
        <dbReference type="EMBL" id="MFC5177499.1"/>
    </source>
</evidence>
<dbReference type="Pfam" id="PF08808">
    <property type="entry name" value="RES"/>
    <property type="match status" value="1"/>
</dbReference>
<keyword evidence="4" id="KW-1185">Reference proteome</keyword>
<gene>
    <name evidence="3" type="ORF">ACFPGP_12500</name>
</gene>
<accession>A0ABW0BJI9</accession>
<dbReference type="RefSeq" id="WP_378590577.1">
    <property type="nucleotide sequence ID" value="NZ_JBHSKD010000012.1"/>
</dbReference>